<dbReference type="Proteomes" id="UP000030754">
    <property type="component" value="Unassembled WGS sequence"/>
</dbReference>
<feature type="signal peptide" evidence="1">
    <location>
        <begin position="1"/>
        <end position="20"/>
    </location>
</feature>
<sequence>MFRTLLFCIFILHFVNHGHLLFCFSPVAAGGRRAAPAAAPGVRRSFLLRFAQQPPKQTAAKQTNNKINQIEEIKEPEGPAEPWIDPLPPAYEHPAEDYLVVPNSRRYCEGSSILKAASAANNFAAEEDPPNRVRQPKALLCAGNPTDWAREEGVATFLRKGLAAVQINPKIRKKRTKKTGNGSVTQDDLFDSVPRGTLVVAELKELK</sequence>
<dbReference type="GeneID" id="25475167"/>
<evidence type="ECO:0000256" key="1">
    <source>
        <dbReference type="SAM" id="SignalP"/>
    </source>
</evidence>
<keyword evidence="1" id="KW-0732">Signal</keyword>
<gene>
    <name evidence="2" type="ORF">ENH_00050180</name>
</gene>
<keyword evidence="3" id="KW-1185">Reference proteome</keyword>
<accession>U6N0L1</accession>
<proteinExistence type="predicted"/>
<dbReference type="EMBL" id="HG725524">
    <property type="protein sequence ID" value="CDJ68289.1"/>
    <property type="molecule type" value="Genomic_DNA"/>
</dbReference>
<protein>
    <submittedName>
        <fullName evidence="2">Uncharacterized protein</fullName>
    </submittedName>
</protein>
<organism evidence="2 3">
    <name type="scientific">Eimeria necatrix</name>
    <dbReference type="NCBI Taxonomy" id="51315"/>
    <lineage>
        <taxon>Eukaryota</taxon>
        <taxon>Sar</taxon>
        <taxon>Alveolata</taxon>
        <taxon>Apicomplexa</taxon>
        <taxon>Conoidasida</taxon>
        <taxon>Coccidia</taxon>
        <taxon>Eucoccidiorida</taxon>
        <taxon>Eimeriorina</taxon>
        <taxon>Eimeriidae</taxon>
        <taxon>Eimeria</taxon>
    </lineage>
</organism>
<dbReference type="RefSeq" id="XP_013436756.1">
    <property type="nucleotide sequence ID" value="XM_013581302.1"/>
</dbReference>
<evidence type="ECO:0000313" key="3">
    <source>
        <dbReference type="Proteomes" id="UP000030754"/>
    </source>
</evidence>
<dbReference type="VEuPathDB" id="ToxoDB:ENH_00050180"/>
<reference evidence="2" key="2">
    <citation type="submission" date="2013-10" db="EMBL/GenBank/DDBJ databases">
        <authorList>
            <person name="Aslett M."/>
        </authorList>
    </citation>
    <scope>NUCLEOTIDE SEQUENCE [LARGE SCALE GENOMIC DNA]</scope>
    <source>
        <strain evidence="2">Houghton</strain>
    </source>
</reference>
<feature type="chain" id="PRO_5004677266" evidence="1">
    <location>
        <begin position="21"/>
        <end position="207"/>
    </location>
</feature>
<reference evidence="2" key="1">
    <citation type="submission" date="2013-10" db="EMBL/GenBank/DDBJ databases">
        <title>Genomic analysis of the causative agents of coccidiosis in chickens.</title>
        <authorList>
            <person name="Reid A.J."/>
            <person name="Blake D."/>
            <person name="Billington K."/>
            <person name="Browne H."/>
            <person name="Dunn M."/>
            <person name="Hung S."/>
            <person name="Kawahara F."/>
            <person name="Miranda-Saavedra D."/>
            <person name="Mourier T."/>
            <person name="Nagra H."/>
            <person name="Otto T.D."/>
            <person name="Rawlings N."/>
            <person name="Sanchez A."/>
            <person name="Sanders M."/>
            <person name="Subramaniam C."/>
            <person name="Tay Y."/>
            <person name="Dear P."/>
            <person name="Doerig C."/>
            <person name="Gruber A."/>
            <person name="Parkinson J."/>
            <person name="Shirley M."/>
            <person name="Wan K.L."/>
            <person name="Berriman M."/>
            <person name="Tomley F."/>
            <person name="Pain A."/>
        </authorList>
    </citation>
    <scope>NUCLEOTIDE SEQUENCE [LARGE SCALE GENOMIC DNA]</scope>
    <source>
        <strain evidence="2">Houghton</strain>
    </source>
</reference>
<name>U6N0L1_9EIME</name>
<dbReference type="AlphaFoldDB" id="U6N0L1"/>
<evidence type="ECO:0000313" key="2">
    <source>
        <dbReference type="EMBL" id="CDJ68289.1"/>
    </source>
</evidence>
<dbReference type="OrthoDB" id="10495904at2759"/>